<dbReference type="InterPro" id="IPR002477">
    <property type="entry name" value="Peptidoglycan-bd-like"/>
</dbReference>
<feature type="domain" description="Peptidoglycan binding-like" evidence="1">
    <location>
        <begin position="67"/>
        <end position="120"/>
    </location>
</feature>
<comment type="caution">
    <text evidence="3">The sequence shown here is derived from an EMBL/GenBank/DDBJ whole genome shotgun (WGS) entry which is preliminary data.</text>
</comment>
<feature type="domain" description="Peptidase C51" evidence="2">
    <location>
        <begin position="507"/>
        <end position="593"/>
    </location>
</feature>
<evidence type="ECO:0000313" key="3">
    <source>
        <dbReference type="EMBL" id="HJD40737.1"/>
    </source>
</evidence>
<accession>A0A9D2RBU5</accession>
<feature type="domain" description="Peptidoglycan binding-like" evidence="1">
    <location>
        <begin position="406"/>
        <end position="460"/>
    </location>
</feature>
<organism evidence="3 4">
    <name type="scientific">Candidatus Blautia stercoripullorum</name>
    <dbReference type="NCBI Taxonomy" id="2838502"/>
    <lineage>
        <taxon>Bacteria</taxon>
        <taxon>Bacillati</taxon>
        <taxon>Bacillota</taxon>
        <taxon>Clostridia</taxon>
        <taxon>Lachnospirales</taxon>
        <taxon>Lachnospiraceae</taxon>
        <taxon>Blautia</taxon>
    </lineage>
</organism>
<dbReference type="EMBL" id="DWUX01000211">
    <property type="protein sequence ID" value="HJD40737.1"/>
    <property type="molecule type" value="Genomic_DNA"/>
</dbReference>
<proteinExistence type="predicted"/>
<feature type="domain" description="Peptidoglycan binding-like" evidence="1">
    <location>
        <begin position="200"/>
        <end position="253"/>
    </location>
</feature>
<feature type="domain" description="Peptidoglycan binding-like" evidence="1">
    <location>
        <begin position="333"/>
        <end position="384"/>
    </location>
</feature>
<gene>
    <name evidence="3" type="ORF">H9913_12000</name>
</gene>
<evidence type="ECO:0000259" key="1">
    <source>
        <dbReference type="Pfam" id="PF01471"/>
    </source>
</evidence>
<dbReference type="Pfam" id="PF05257">
    <property type="entry name" value="CHAP"/>
    <property type="match status" value="1"/>
</dbReference>
<dbReference type="InterPro" id="IPR036366">
    <property type="entry name" value="PGBDSf"/>
</dbReference>
<reference evidence="3" key="2">
    <citation type="submission" date="2021-04" db="EMBL/GenBank/DDBJ databases">
        <authorList>
            <person name="Gilroy R."/>
        </authorList>
    </citation>
    <scope>NUCLEOTIDE SEQUENCE</scope>
    <source>
        <strain evidence="3">ChiW19-6364</strain>
    </source>
</reference>
<dbReference type="Proteomes" id="UP000823850">
    <property type="component" value="Unassembled WGS sequence"/>
</dbReference>
<dbReference type="AlphaFoldDB" id="A0A9D2RBU5"/>
<evidence type="ECO:0000313" key="4">
    <source>
        <dbReference type="Proteomes" id="UP000823850"/>
    </source>
</evidence>
<dbReference type="SUPFAM" id="SSF54001">
    <property type="entry name" value="Cysteine proteinases"/>
    <property type="match status" value="1"/>
</dbReference>
<reference evidence="3" key="1">
    <citation type="journal article" date="2021" name="PeerJ">
        <title>Extensive microbial diversity within the chicken gut microbiome revealed by metagenomics and culture.</title>
        <authorList>
            <person name="Gilroy R."/>
            <person name="Ravi A."/>
            <person name="Getino M."/>
            <person name="Pursley I."/>
            <person name="Horton D.L."/>
            <person name="Alikhan N.F."/>
            <person name="Baker D."/>
            <person name="Gharbi K."/>
            <person name="Hall N."/>
            <person name="Watson M."/>
            <person name="Adriaenssens E.M."/>
            <person name="Foster-Nyarko E."/>
            <person name="Jarju S."/>
            <person name="Secka A."/>
            <person name="Antonio M."/>
            <person name="Oren A."/>
            <person name="Chaudhuri R.R."/>
            <person name="La Ragione R."/>
            <person name="Hildebrand F."/>
            <person name="Pallen M.J."/>
        </authorList>
    </citation>
    <scope>NUCLEOTIDE SEQUENCE</scope>
    <source>
        <strain evidence="3">ChiW19-6364</strain>
    </source>
</reference>
<dbReference type="Gene3D" id="1.10.101.10">
    <property type="entry name" value="PGBD-like superfamily/PGBD"/>
    <property type="match status" value="7"/>
</dbReference>
<name>A0A9D2RBU5_9FIRM</name>
<dbReference type="SUPFAM" id="SSF47090">
    <property type="entry name" value="PGBD-like"/>
    <property type="match status" value="7"/>
</dbReference>
<feature type="domain" description="Peptidoglycan binding-like" evidence="1">
    <location>
        <begin position="141"/>
        <end position="197"/>
    </location>
</feature>
<evidence type="ECO:0000259" key="2">
    <source>
        <dbReference type="Pfam" id="PF05257"/>
    </source>
</evidence>
<feature type="domain" description="Peptidoglycan binding-like" evidence="1">
    <location>
        <begin position="272"/>
        <end position="328"/>
    </location>
</feature>
<dbReference type="Pfam" id="PF01471">
    <property type="entry name" value="PG_binding_1"/>
    <property type="match status" value="7"/>
</dbReference>
<feature type="domain" description="Peptidoglycan binding-like" evidence="1">
    <location>
        <begin position="11"/>
        <end position="64"/>
    </location>
</feature>
<dbReference type="InterPro" id="IPR036365">
    <property type="entry name" value="PGBD-like_sf"/>
</dbReference>
<dbReference type="InterPro" id="IPR007921">
    <property type="entry name" value="CHAP_dom"/>
</dbReference>
<sequence>MLLKTGDKGIQVTYLQYALHIMCCSPGGIDGTFGAGTEAAVRKYQERHGLSVDGQVGDATWNSLTGEIKIIQRALSQKGYYSGYIDGVAGEGTYNAVIQFQTASGLAVDGQVGDATRAKLMGSGSPSSGSGSGFPLKQGSTGDNVLYLQYGLHIMCCSPGGIDGVFGSGTASAVMKFQSKYGLASDGIVGSATWSKLQSLIREIQNGLVNHGYNTNGVDGLAGPATYEAVIAFQRANGLAVDGQVGPATREKLLGTSSDGGSDGFPLKQGSQGANVLYLQNGLWIMCINPNGRDGIFGAGTEAAVRKFQTNYGLSVDGIVGTATWEKLRSVIRPIQQALVNHGYNTGGVDGLAGENTYNAVISFQKANGLDADGMVGSATKAKLGITSSGGGSGTTSATLSVGSNGSLTRYLQRMLNVLGYNIAVDGDFGDGTKNAVVSFQNKYGLAADGIVGSGTWSKLFSVYKVPVSGTGVQKMVNVAKHELSWGFAEDNSNNITPYGQWYGLQGGAWCAMFVSWCASQAGILGTTVPRYAYCPYGVNDYRAKGKFYSRSGGYTPSIGDTIFFWNSADGVVGHTGIVIDVTPTEVVTIEGNATDAVRQKRYNRTNTYIHGYGCNGGITSSTPTPDEINNAISQKWAQLISAAGYNTIPLNLSAENFNVELPIFTSDYLKVTSEMSATTNLYESSKSNINFNVVNGEITVEGKGILEFLEGSLSLSEEEMQIIPKLAMAFGVGKGKMEVGIAGEWMTLAYIFESSVEVTETFSQECSCKFTFYIKPVPPEQGGSAESVTVWEWIRDHQTEIQGALGVGIIVLCLAAFASGVGEVGSIVTAVVNFFSRLAGFLL</sequence>
<protein>
    <submittedName>
        <fullName evidence="3">Peptidoglycan-binding protein</fullName>
    </submittedName>
</protein>
<dbReference type="InterPro" id="IPR038765">
    <property type="entry name" value="Papain-like_cys_pep_sf"/>
</dbReference>